<dbReference type="AlphaFoldDB" id="A0A543BIK8"/>
<name>A0A543BIK8_9MICO</name>
<dbReference type="Gene3D" id="3.40.50.1820">
    <property type="entry name" value="alpha/beta hydrolase"/>
    <property type="match status" value="1"/>
</dbReference>
<comment type="caution">
    <text evidence="2">The sequence shown here is derived from an EMBL/GenBank/DDBJ whole genome shotgun (WGS) entry which is preliminary data.</text>
</comment>
<dbReference type="Proteomes" id="UP000317209">
    <property type="component" value="Unassembled WGS sequence"/>
</dbReference>
<dbReference type="SUPFAM" id="SSF53474">
    <property type="entry name" value="alpha/beta-Hydrolases"/>
    <property type="match status" value="1"/>
</dbReference>
<proteinExistence type="predicted"/>
<sequence>MTTHIVVLPGGGYAEHAPSEGEPVVRWLESLGIEASVFLYPVGVHHPEPHIAVSDEIARLRAAGIERVGVMGFSAGGHAAGLAALSPVSPASRPDFAVLSYAVVSMVPPTNEGSAINLLGADASLAERRSVSLEMLVSEQSPPIFAWQTADDVAVPVATLYRLGEALAAQNRPHAIHVYPRGPHGLGVSAEGLALWTEECARWLSALDHP</sequence>
<gene>
    <name evidence="2" type="ORF">FB560_0280</name>
</gene>
<dbReference type="GO" id="GO:0006508">
    <property type="term" value="P:proteolysis"/>
    <property type="evidence" value="ECO:0007669"/>
    <property type="project" value="InterPro"/>
</dbReference>
<dbReference type="RefSeq" id="WP_141870723.1">
    <property type="nucleotide sequence ID" value="NZ_VFOX01000001.1"/>
</dbReference>
<dbReference type="EMBL" id="VFOX01000001">
    <property type="protein sequence ID" value="TQL84689.1"/>
    <property type="molecule type" value="Genomic_DNA"/>
</dbReference>
<dbReference type="OrthoDB" id="9794725at2"/>
<organism evidence="2 3">
    <name type="scientific">Microbacterium saperdae</name>
    <dbReference type="NCBI Taxonomy" id="69368"/>
    <lineage>
        <taxon>Bacteria</taxon>
        <taxon>Bacillati</taxon>
        <taxon>Actinomycetota</taxon>
        <taxon>Actinomycetes</taxon>
        <taxon>Micrococcales</taxon>
        <taxon>Microbacteriaceae</taxon>
        <taxon>Microbacterium</taxon>
    </lineage>
</organism>
<evidence type="ECO:0000313" key="2">
    <source>
        <dbReference type="EMBL" id="TQL84689.1"/>
    </source>
</evidence>
<evidence type="ECO:0000313" key="3">
    <source>
        <dbReference type="Proteomes" id="UP000317209"/>
    </source>
</evidence>
<dbReference type="InterPro" id="IPR029058">
    <property type="entry name" value="AB_hydrolase_fold"/>
</dbReference>
<feature type="domain" description="Peptidase S9 prolyl oligopeptidase catalytic" evidence="1">
    <location>
        <begin position="51"/>
        <end position="205"/>
    </location>
</feature>
<dbReference type="Pfam" id="PF00326">
    <property type="entry name" value="Peptidase_S9"/>
    <property type="match status" value="1"/>
</dbReference>
<keyword evidence="3" id="KW-1185">Reference proteome</keyword>
<dbReference type="InterPro" id="IPR001375">
    <property type="entry name" value="Peptidase_S9_cat"/>
</dbReference>
<reference evidence="2 3" key="1">
    <citation type="submission" date="2019-06" db="EMBL/GenBank/DDBJ databases">
        <title>Sequencing the genomes of 1000 actinobacteria strains.</title>
        <authorList>
            <person name="Klenk H.-P."/>
        </authorList>
    </citation>
    <scope>NUCLEOTIDE SEQUENCE [LARGE SCALE GENOMIC DNA]</scope>
    <source>
        <strain evidence="2 3">DSM 20169</strain>
    </source>
</reference>
<accession>A0A543BIK8</accession>
<dbReference type="GO" id="GO:0008236">
    <property type="term" value="F:serine-type peptidase activity"/>
    <property type="evidence" value="ECO:0007669"/>
    <property type="project" value="InterPro"/>
</dbReference>
<protein>
    <submittedName>
        <fullName evidence="2">Prolyl oligopeptidase family protein</fullName>
    </submittedName>
</protein>
<evidence type="ECO:0000259" key="1">
    <source>
        <dbReference type="Pfam" id="PF00326"/>
    </source>
</evidence>